<protein>
    <submittedName>
        <fullName evidence="1">Uncharacterized protein</fullName>
    </submittedName>
</protein>
<sequence>MQKLYLPDHQANEAATSVILTDNGRQRYLLTGKNGLRSNHLEVQNLQGTVLAAAHQLGWGLRSKYQLINNQQPVGTITKPFGIMPEVRYVSGLNWVIIGNALNNHYRVFRTGRLVFMMQPMILSDTTYYELAITNEADEPLAILIATLVNRWQRKYRRLPGKLYKPSLNGPALGYSYQLKTGANRTRC</sequence>
<dbReference type="RefSeq" id="WP_056937416.1">
    <property type="nucleotide sequence ID" value="NZ_AZFN01000013.1"/>
</dbReference>
<dbReference type="PATRIC" id="fig|1423749.3.peg.356"/>
<dbReference type="EMBL" id="AZFN01000013">
    <property type="protein sequence ID" value="KRM01996.1"/>
    <property type="molecule type" value="Genomic_DNA"/>
</dbReference>
<evidence type="ECO:0000313" key="2">
    <source>
        <dbReference type="Proteomes" id="UP000051739"/>
    </source>
</evidence>
<keyword evidence="2" id="KW-1185">Reference proteome</keyword>
<reference evidence="1 2" key="1">
    <citation type="journal article" date="2015" name="Genome Announc.">
        <title>Expanding the biotechnology potential of lactobacilli through comparative genomics of 213 strains and associated genera.</title>
        <authorList>
            <person name="Sun Z."/>
            <person name="Harris H.M."/>
            <person name="McCann A."/>
            <person name="Guo C."/>
            <person name="Argimon S."/>
            <person name="Zhang W."/>
            <person name="Yang X."/>
            <person name="Jeffery I.B."/>
            <person name="Cooney J.C."/>
            <person name="Kagawa T.F."/>
            <person name="Liu W."/>
            <person name="Song Y."/>
            <person name="Salvetti E."/>
            <person name="Wrobel A."/>
            <person name="Rasinkangas P."/>
            <person name="Parkhill J."/>
            <person name="Rea M.C."/>
            <person name="O'Sullivan O."/>
            <person name="Ritari J."/>
            <person name="Douillard F.P."/>
            <person name="Paul Ross R."/>
            <person name="Yang R."/>
            <person name="Briner A.E."/>
            <person name="Felis G.E."/>
            <person name="de Vos W.M."/>
            <person name="Barrangou R."/>
            <person name="Klaenhammer T.R."/>
            <person name="Caufield P.W."/>
            <person name="Cui Y."/>
            <person name="Zhang H."/>
            <person name="O'Toole P.W."/>
        </authorList>
    </citation>
    <scope>NUCLEOTIDE SEQUENCE [LARGE SCALE GENOMIC DNA]</scope>
    <source>
        <strain evidence="1 2">DSM 16045</strain>
    </source>
</reference>
<name>A0A0R1VJD9_9LACO</name>
<proteinExistence type="predicted"/>
<dbReference type="SUPFAM" id="SSF54518">
    <property type="entry name" value="Tubby C-terminal domain-like"/>
    <property type="match status" value="1"/>
</dbReference>
<dbReference type="Proteomes" id="UP000051739">
    <property type="component" value="Unassembled WGS sequence"/>
</dbReference>
<organism evidence="1 2">
    <name type="scientific">Limosilactobacillus gastricus DSM 16045</name>
    <dbReference type="NCBI Taxonomy" id="1423749"/>
    <lineage>
        <taxon>Bacteria</taxon>
        <taxon>Bacillati</taxon>
        <taxon>Bacillota</taxon>
        <taxon>Bacilli</taxon>
        <taxon>Lactobacillales</taxon>
        <taxon>Lactobacillaceae</taxon>
        <taxon>Limosilactobacillus</taxon>
    </lineage>
</organism>
<evidence type="ECO:0000313" key="1">
    <source>
        <dbReference type="EMBL" id="KRM01996.1"/>
    </source>
</evidence>
<gene>
    <name evidence="1" type="ORF">FC60_GL000355</name>
</gene>
<accession>A0A0R1VJD9</accession>
<dbReference type="AlphaFoldDB" id="A0A0R1VJD9"/>
<comment type="caution">
    <text evidence="1">The sequence shown here is derived from an EMBL/GenBank/DDBJ whole genome shotgun (WGS) entry which is preliminary data.</text>
</comment>
<dbReference type="InterPro" id="IPR025659">
    <property type="entry name" value="Tubby-like_C"/>
</dbReference>